<dbReference type="GO" id="GO:0003924">
    <property type="term" value="F:GTPase activity"/>
    <property type="evidence" value="ECO:0007669"/>
    <property type="project" value="InterPro"/>
</dbReference>
<name>A0A0F9A754_9ZZZZ</name>
<accession>A0A0F9A754</accession>
<comment type="similarity">
    <text evidence="1">Belongs to the small GTPase superfamily. Rab family.</text>
</comment>
<protein>
    <recommendedName>
        <fullName evidence="3">GTP-binding protein</fullName>
    </recommendedName>
</protein>
<dbReference type="CDD" id="cd00154">
    <property type="entry name" value="Rab"/>
    <property type="match status" value="1"/>
</dbReference>
<dbReference type="PROSITE" id="PS51417">
    <property type="entry name" value="ARF"/>
    <property type="match status" value="1"/>
</dbReference>
<dbReference type="PROSITE" id="PS51419">
    <property type="entry name" value="RAB"/>
    <property type="match status" value="1"/>
</dbReference>
<dbReference type="SMART" id="SM00173">
    <property type="entry name" value="RAS"/>
    <property type="match status" value="1"/>
</dbReference>
<proteinExistence type="inferred from homology"/>
<dbReference type="AlphaFoldDB" id="A0A0F9A754"/>
<dbReference type="PANTHER" id="PTHR47979">
    <property type="entry name" value="DRAB11-RELATED"/>
    <property type="match status" value="1"/>
</dbReference>
<comment type="caution">
    <text evidence="2">The sequence shown here is derived from an EMBL/GenBank/DDBJ whole genome shotgun (WGS) entry which is preliminary data.</text>
</comment>
<dbReference type="InterPro" id="IPR027417">
    <property type="entry name" value="P-loop_NTPase"/>
</dbReference>
<dbReference type="GO" id="GO:0005525">
    <property type="term" value="F:GTP binding"/>
    <property type="evidence" value="ECO:0007669"/>
    <property type="project" value="InterPro"/>
</dbReference>
<gene>
    <name evidence="2" type="ORF">LCGC14_2884390</name>
</gene>
<dbReference type="SMART" id="SM00174">
    <property type="entry name" value="RHO"/>
    <property type="match status" value="1"/>
</dbReference>
<dbReference type="EMBL" id="LAZR01056351">
    <property type="protein sequence ID" value="KKK74374.1"/>
    <property type="molecule type" value="Genomic_DNA"/>
</dbReference>
<dbReference type="Gene3D" id="3.40.50.300">
    <property type="entry name" value="P-loop containing nucleotide triphosphate hydrolases"/>
    <property type="match status" value="1"/>
</dbReference>
<dbReference type="PROSITE" id="PS51421">
    <property type="entry name" value="RAS"/>
    <property type="match status" value="1"/>
</dbReference>
<dbReference type="SUPFAM" id="SSF52540">
    <property type="entry name" value="P-loop containing nucleoside triphosphate hydrolases"/>
    <property type="match status" value="1"/>
</dbReference>
<evidence type="ECO:0000256" key="1">
    <source>
        <dbReference type="ARBA" id="ARBA00006270"/>
    </source>
</evidence>
<evidence type="ECO:0008006" key="3">
    <source>
        <dbReference type="Google" id="ProtNLM"/>
    </source>
</evidence>
<dbReference type="InterPro" id="IPR001806">
    <property type="entry name" value="Small_GTPase"/>
</dbReference>
<dbReference type="InterPro" id="IPR005225">
    <property type="entry name" value="Small_GTP-bd"/>
</dbReference>
<organism evidence="2">
    <name type="scientific">marine sediment metagenome</name>
    <dbReference type="NCBI Taxonomy" id="412755"/>
    <lineage>
        <taxon>unclassified sequences</taxon>
        <taxon>metagenomes</taxon>
        <taxon>ecological metagenomes</taxon>
    </lineage>
</organism>
<dbReference type="InterPro" id="IPR050209">
    <property type="entry name" value="Rab_GTPases_membrane_traffic"/>
</dbReference>
<dbReference type="Pfam" id="PF00071">
    <property type="entry name" value="Ras"/>
    <property type="match status" value="1"/>
</dbReference>
<sequence>MFEYSFKIIILGPAAVGKSSLTRRFVENKFSLQYRFSIGVDFMSKTVEYETGKFAKLTIWDIGGQERFKVLRRNFYEGSNGAFIVFDYSRTQSFPKMKEWLSDMRQTIEDDIPVVVLGNKTDLIAEIGDVIDRNEVIRYVKKERSILIETSAKTGDNVKEAFVELTQRILSKYGTPS</sequence>
<evidence type="ECO:0000313" key="2">
    <source>
        <dbReference type="EMBL" id="KKK74374.1"/>
    </source>
</evidence>
<dbReference type="PRINTS" id="PR00449">
    <property type="entry name" value="RASTRNSFRMNG"/>
</dbReference>
<dbReference type="SMART" id="SM00175">
    <property type="entry name" value="RAB"/>
    <property type="match status" value="1"/>
</dbReference>
<reference evidence="2" key="1">
    <citation type="journal article" date="2015" name="Nature">
        <title>Complex archaea that bridge the gap between prokaryotes and eukaryotes.</title>
        <authorList>
            <person name="Spang A."/>
            <person name="Saw J.H."/>
            <person name="Jorgensen S.L."/>
            <person name="Zaremba-Niedzwiedzka K."/>
            <person name="Martijn J."/>
            <person name="Lind A.E."/>
            <person name="van Eijk R."/>
            <person name="Schleper C."/>
            <person name="Guy L."/>
            <person name="Ettema T.J."/>
        </authorList>
    </citation>
    <scope>NUCLEOTIDE SEQUENCE</scope>
</reference>
<dbReference type="FunFam" id="3.40.50.300:FF:001329">
    <property type="entry name" value="Small GTP-binding protein, putative"/>
    <property type="match status" value="1"/>
</dbReference>
<dbReference type="NCBIfam" id="TIGR00231">
    <property type="entry name" value="small_GTP"/>
    <property type="match status" value="1"/>
</dbReference>